<protein>
    <recommendedName>
        <fullName evidence="6">NAD(P)(+)--arginine ADP-ribosyltransferase</fullName>
        <ecNumber evidence="6">2.4.2.31</ecNumber>
    </recommendedName>
    <alternativeName>
        <fullName evidence="6">Mono(ADP-ribosyl)transferase</fullName>
    </alternativeName>
</protein>
<dbReference type="EMBL" id="CAJOBC010088470">
    <property type="protein sequence ID" value="CAF4369096.1"/>
    <property type="molecule type" value="Genomic_DNA"/>
</dbReference>
<dbReference type="InterPro" id="IPR000768">
    <property type="entry name" value="ART"/>
</dbReference>
<dbReference type="EMBL" id="CAJNOQ010022939">
    <property type="protein sequence ID" value="CAF1508103.1"/>
    <property type="molecule type" value="Genomic_DNA"/>
</dbReference>
<evidence type="ECO:0000256" key="4">
    <source>
        <dbReference type="ARBA" id="ARBA00022695"/>
    </source>
</evidence>
<name>A0A815TQ27_9BILA</name>
<evidence type="ECO:0000313" key="7">
    <source>
        <dbReference type="EMBL" id="CAF1508103.1"/>
    </source>
</evidence>
<reference evidence="7" key="1">
    <citation type="submission" date="2021-02" db="EMBL/GenBank/DDBJ databases">
        <authorList>
            <person name="Nowell W R."/>
        </authorList>
    </citation>
    <scope>NUCLEOTIDE SEQUENCE</scope>
</reference>
<evidence type="ECO:0000256" key="6">
    <source>
        <dbReference type="RuleBase" id="RU361228"/>
    </source>
</evidence>
<comment type="caution">
    <text evidence="7">The sequence shown here is derived from an EMBL/GenBank/DDBJ whole genome shotgun (WGS) entry which is preliminary data.</text>
</comment>
<keyword evidence="4" id="KW-0548">Nucleotidyltransferase</keyword>
<dbReference type="EC" id="2.4.2.31" evidence="6"/>
<keyword evidence="6" id="KW-0521">NADP</keyword>
<dbReference type="Pfam" id="PF01129">
    <property type="entry name" value="ART"/>
    <property type="match status" value="1"/>
</dbReference>
<comment type="catalytic activity">
    <reaction evidence="5 6">
        <text>L-arginyl-[protein] + NAD(+) = N(omega)-(ADP-D-ribosyl)-L-arginyl-[protein] + nicotinamide + H(+)</text>
        <dbReference type="Rhea" id="RHEA:19149"/>
        <dbReference type="Rhea" id="RHEA-COMP:10532"/>
        <dbReference type="Rhea" id="RHEA-COMP:15087"/>
        <dbReference type="ChEBI" id="CHEBI:15378"/>
        <dbReference type="ChEBI" id="CHEBI:17154"/>
        <dbReference type="ChEBI" id="CHEBI:29965"/>
        <dbReference type="ChEBI" id="CHEBI:57540"/>
        <dbReference type="ChEBI" id="CHEBI:142554"/>
        <dbReference type="EC" id="2.4.2.31"/>
    </reaction>
</comment>
<keyword evidence="9" id="KW-1185">Reference proteome</keyword>
<evidence type="ECO:0000313" key="8">
    <source>
        <dbReference type="EMBL" id="CAF4369096.1"/>
    </source>
</evidence>
<evidence type="ECO:0000313" key="9">
    <source>
        <dbReference type="Proteomes" id="UP000663829"/>
    </source>
</evidence>
<dbReference type="Gene3D" id="3.90.176.10">
    <property type="entry name" value="Toxin ADP-ribosyltransferase, Chain A, domain 1"/>
    <property type="match status" value="1"/>
</dbReference>
<accession>A0A815TQ27</accession>
<evidence type="ECO:0000256" key="5">
    <source>
        <dbReference type="ARBA" id="ARBA00047597"/>
    </source>
</evidence>
<organism evidence="7 9">
    <name type="scientific">Didymodactylos carnosus</name>
    <dbReference type="NCBI Taxonomy" id="1234261"/>
    <lineage>
        <taxon>Eukaryota</taxon>
        <taxon>Metazoa</taxon>
        <taxon>Spiralia</taxon>
        <taxon>Gnathifera</taxon>
        <taxon>Rotifera</taxon>
        <taxon>Eurotatoria</taxon>
        <taxon>Bdelloidea</taxon>
        <taxon>Philodinida</taxon>
        <taxon>Philodinidae</taxon>
        <taxon>Didymodactylos</taxon>
    </lineage>
</organism>
<keyword evidence="3 6" id="KW-0808">Transferase</keyword>
<dbReference type="GO" id="GO:0016779">
    <property type="term" value="F:nucleotidyltransferase activity"/>
    <property type="evidence" value="ECO:0007669"/>
    <property type="project" value="UniProtKB-KW"/>
</dbReference>
<dbReference type="Proteomes" id="UP000681722">
    <property type="component" value="Unassembled WGS sequence"/>
</dbReference>
<keyword evidence="6" id="KW-0520">NAD</keyword>
<evidence type="ECO:0000256" key="2">
    <source>
        <dbReference type="ARBA" id="ARBA00022676"/>
    </source>
</evidence>
<evidence type="ECO:0000256" key="1">
    <source>
        <dbReference type="ARBA" id="ARBA00009558"/>
    </source>
</evidence>
<sequence>MWTKEKDHYYHLINSALLEDDHQVLDDNVQFILSLQHVIKSNSHPSHTKVYRGLELDDEKVKEEYKVGTTFLWPTFTCTSKSKEQAGQFGHYLFEIDIPGEGTTYCCDISQYSDFPQEEEMLFYPYTGFRVNQILQDEKLIKLTCVDTSTIEVENEKLIPDKVKIYDQSRNIAPQYKDSEDAVQKDNRLVSFAALLADATIVLVKGEQDKAVKDVLPIVMLAYQRSKLAETFGEELASMILGNSFRSLQNNGNDEIDNTETANYSNITSFGDFSSDVGDILGEATEGAPPEDTPNTAYGLHVMELREYIHKRVTTSSSGISGLPWKA</sequence>
<gene>
    <name evidence="7" type="ORF">GPM918_LOCUS36987</name>
    <name evidence="8" type="ORF">SRO942_LOCUS37742</name>
</gene>
<comment type="similarity">
    <text evidence="1 6">Belongs to the Arg-specific ADP-ribosyltransferase family.</text>
</comment>
<dbReference type="PROSITE" id="PS51996">
    <property type="entry name" value="TR_MART"/>
    <property type="match status" value="1"/>
</dbReference>
<proteinExistence type="inferred from homology"/>
<dbReference type="AlphaFoldDB" id="A0A815TQ27"/>
<keyword evidence="2 6" id="KW-0328">Glycosyltransferase</keyword>
<dbReference type="SUPFAM" id="SSF56399">
    <property type="entry name" value="ADP-ribosylation"/>
    <property type="match status" value="1"/>
</dbReference>
<dbReference type="Proteomes" id="UP000663829">
    <property type="component" value="Unassembled WGS sequence"/>
</dbReference>
<evidence type="ECO:0000256" key="3">
    <source>
        <dbReference type="ARBA" id="ARBA00022679"/>
    </source>
</evidence>
<dbReference type="GO" id="GO:0106274">
    <property type="term" value="F:NAD+-protein-arginine ADP-ribosyltransferase activity"/>
    <property type="evidence" value="ECO:0007669"/>
    <property type="project" value="UniProtKB-EC"/>
</dbReference>